<feature type="transmembrane region" description="Helical" evidence="7">
    <location>
        <begin position="47"/>
        <end position="66"/>
    </location>
</feature>
<reference evidence="9" key="1">
    <citation type="submission" date="2021-02" db="EMBL/GenBank/DDBJ databases">
        <title>Genome sequence Cadophora malorum strain M34.</title>
        <authorList>
            <person name="Stefanovic E."/>
            <person name="Vu D."/>
            <person name="Scully C."/>
            <person name="Dijksterhuis J."/>
            <person name="Roader J."/>
            <person name="Houbraken J."/>
        </authorList>
    </citation>
    <scope>NUCLEOTIDE SEQUENCE</scope>
    <source>
        <strain evidence="9">M34</strain>
    </source>
</reference>
<dbReference type="InterPro" id="IPR049326">
    <property type="entry name" value="Rhodopsin_dom_fungi"/>
</dbReference>
<feature type="region of interest" description="Disordered" evidence="6">
    <location>
        <begin position="325"/>
        <end position="352"/>
    </location>
</feature>
<evidence type="ECO:0000256" key="5">
    <source>
        <dbReference type="ARBA" id="ARBA00038359"/>
    </source>
</evidence>
<accession>A0A8H7WBA7</accession>
<feature type="transmembrane region" description="Helical" evidence="7">
    <location>
        <begin position="12"/>
        <end position="35"/>
    </location>
</feature>
<dbReference type="Proteomes" id="UP000664132">
    <property type="component" value="Unassembled WGS sequence"/>
</dbReference>
<comment type="caution">
    <text evidence="9">The sequence shown here is derived from an EMBL/GenBank/DDBJ whole genome shotgun (WGS) entry which is preliminary data.</text>
</comment>
<dbReference type="PANTHER" id="PTHR33048">
    <property type="entry name" value="PTH11-LIKE INTEGRAL MEMBRANE PROTEIN (AFU_ORTHOLOGUE AFUA_5G11245)"/>
    <property type="match status" value="1"/>
</dbReference>
<keyword evidence="10" id="KW-1185">Reference proteome</keyword>
<evidence type="ECO:0000256" key="2">
    <source>
        <dbReference type="ARBA" id="ARBA00022692"/>
    </source>
</evidence>
<evidence type="ECO:0000256" key="3">
    <source>
        <dbReference type="ARBA" id="ARBA00022989"/>
    </source>
</evidence>
<comment type="similarity">
    <text evidence="5">Belongs to the SAT4 family.</text>
</comment>
<evidence type="ECO:0000256" key="6">
    <source>
        <dbReference type="SAM" id="MobiDB-lite"/>
    </source>
</evidence>
<keyword evidence="3 7" id="KW-1133">Transmembrane helix</keyword>
<feature type="transmembrane region" description="Helical" evidence="7">
    <location>
        <begin position="86"/>
        <end position="109"/>
    </location>
</feature>
<dbReference type="GO" id="GO:0016020">
    <property type="term" value="C:membrane"/>
    <property type="evidence" value="ECO:0007669"/>
    <property type="project" value="UniProtKB-SubCell"/>
</dbReference>
<dbReference type="InterPro" id="IPR052337">
    <property type="entry name" value="SAT4-like"/>
</dbReference>
<feature type="region of interest" description="Disordered" evidence="6">
    <location>
        <begin position="279"/>
        <end position="298"/>
    </location>
</feature>
<name>A0A8H7WBA7_9HELO</name>
<dbReference type="PANTHER" id="PTHR33048:SF96">
    <property type="entry name" value="INTEGRAL MEMBRANE PROTEIN"/>
    <property type="match status" value="1"/>
</dbReference>
<evidence type="ECO:0000256" key="7">
    <source>
        <dbReference type="SAM" id="Phobius"/>
    </source>
</evidence>
<keyword evidence="4 7" id="KW-0472">Membrane</keyword>
<comment type="subcellular location">
    <subcellularLocation>
        <location evidence="1">Membrane</location>
        <topology evidence="1">Multi-pass membrane protein</topology>
    </subcellularLocation>
</comment>
<evidence type="ECO:0000313" key="9">
    <source>
        <dbReference type="EMBL" id="KAG4420224.1"/>
    </source>
</evidence>
<feature type="transmembrane region" description="Helical" evidence="7">
    <location>
        <begin position="172"/>
        <end position="194"/>
    </location>
</feature>
<dbReference type="EMBL" id="JAFJYH010000088">
    <property type="protein sequence ID" value="KAG4420224.1"/>
    <property type="molecule type" value="Genomic_DNA"/>
</dbReference>
<organism evidence="9 10">
    <name type="scientific">Cadophora malorum</name>
    <dbReference type="NCBI Taxonomy" id="108018"/>
    <lineage>
        <taxon>Eukaryota</taxon>
        <taxon>Fungi</taxon>
        <taxon>Dikarya</taxon>
        <taxon>Ascomycota</taxon>
        <taxon>Pezizomycotina</taxon>
        <taxon>Leotiomycetes</taxon>
        <taxon>Helotiales</taxon>
        <taxon>Ploettnerulaceae</taxon>
        <taxon>Cadophora</taxon>
    </lineage>
</organism>
<evidence type="ECO:0000313" key="10">
    <source>
        <dbReference type="Proteomes" id="UP000664132"/>
    </source>
</evidence>
<sequence>MPAENRGPEVAGVAGAFLLLTTIAIALRCYCRAFVVKSFGWDDNAAIVAYLFFVFFAGFAITGVKYGTGQHAAVIPPADIPVGLKWWWACEPVYVLSNMALKLSIGIMLMRIAVSTIHKAIIWTVMVVHTAYGTFFFFLFVLQCRPSAYFWTRYTGGKGTCIDPNITVSATYGYSAVSCWTDWTMAILPVFLIWNLQMNIRTKISVALILGMGAIASTATIVRIPYVKGLANQEDFLYATTDVAIWSTVETGIGIAASSFATLRPLFRTFFLRSRLMGGSSTQGPSSPWPASGAHKYVRSKSRGGTEEFGLRSDIGKTHGVTTTIESHNAGDVEKNSGGLSRKDSSRALNGHSRWANSETVLRLGDSGSEDGLDWESGIRKTTVSTQVAHV</sequence>
<feature type="domain" description="Rhodopsin" evidence="8">
    <location>
        <begin position="27"/>
        <end position="268"/>
    </location>
</feature>
<feature type="compositionally biased region" description="Basic and acidic residues" evidence="6">
    <location>
        <begin position="329"/>
        <end position="346"/>
    </location>
</feature>
<feature type="transmembrane region" description="Helical" evidence="7">
    <location>
        <begin position="121"/>
        <end position="142"/>
    </location>
</feature>
<gene>
    <name evidence="9" type="ORF">IFR04_006602</name>
</gene>
<dbReference type="Pfam" id="PF20684">
    <property type="entry name" value="Fung_rhodopsin"/>
    <property type="match status" value="1"/>
</dbReference>
<dbReference type="AlphaFoldDB" id="A0A8H7WBA7"/>
<evidence type="ECO:0000256" key="1">
    <source>
        <dbReference type="ARBA" id="ARBA00004141"/>
    </source>
</evidence>
<evidence type="ECO:0000256" key="4">
    <source>
        <dbReference type="ARBA" id="ARBA00023136"/>
    </source>
</evidence>
<proteinExistence type="inferred from homology"/>
<dbReference type="OrthoDB" id="3936451at2759"/>
<feature type="transmembrane region" description="Helical" evidence="7">
    <location>
        <begin position="206"/>
        <end position="224"/>
    </location>
</feature>
<feature type="transmembrane region" description="Helical" evidence="7">
    <location>
        <begin position="244"/>
        <end position="267"/>
    </location>
</feature>
<keyword evidence="2 7" id="KW-0812">Transmembrane</keyword>
<protein>
    <recommendedName>
        <fullName evidence="8">Rhodopsin domain-containing protein</fullName>
    </recommendedName>
</protein>
<evidence type="ECO:0000259" key="8">
    <source>
        <dbReference type="Pfam" id="PF20684"/>
    </source>
</evidence>